<evidence type="ECO:0000256" key="2">
    <source>
        <dbReference type="ARBA" id="ARBA00022555"/>
    </source>
</evidence>
<dbReference type="PROSITE" id="PS01196">
    <property type="entry name" value="PEPT_TRNA_HYDROL_2"/>
    <property type="match status" value="1"/>
</dbReference>
<reference evidence="7" key="1">
    <citation type="journal article" date="2012" name="Science">
        <title>Fermentation, hydrogen, and sulfur metabolism in multiple uncultivated bacterial phyla.</title>
        <authorList>
            <person name="Wrighton K.C."/>
            <person name="Thomas B.C."/>
            <person name="Sharon I."/>
            <person name="Miller C.S."/>
            <person name="Castelle C.J."/>
            <person name="VerBerkmoes N.C."/>
            <person name="Wilkins M.J."/>
            <person name="Hettich R.L."/>
            <person name="Lipton M.S."/>
            <person name="Williams K.H."/>
            <person name="Long P.E."/>
            <person name="Banfield J.F."/>
        </authorList>
    </citation>
    <scope>NUCLEOTIDE SEQUENCE [LARGE SCALE GENOMIC DNA]</scope>
</reference>
<dbReference type="PANTHER" id="PTHR17224">
    <property type="entry name" value="PEPTIDYL-TRNA HYDROLASE"/>
    <property type="match status" value="1"/>
</dbReference>
<keyword evidence="2" id="KW-0820">tRNA-binding</keyword>
<dbReference type="PANTHER" id="PTHR17224:SF1">
    <property type="entry name" value="PEPTIDYL-TRNA HYDROLASE"/>
    <property type="match status" value="1"/>
</dbReference>
<sequence>MKIIVWLWNPWSEYVNTRHNVWFLFLDFLVNSWNFEAFKASKFKALISEWSLNWEKIILVKPMTFMNLSWEAISGIVNFYKIDFKKDLIVVFDDMSMEFSKLRFRSSWSAGWHNGIKSIINCLWNEDFSRIKIWVGLDTKYSVSDWVLSKFKKEELDIIKNDIFPKTLVLLNDYLLS</sequence>
<evidence type="ECO:0000256" key="4">
    <source>
        <dbReference type="ARBA" id="ARBA00022884"/>
    </source>
</evidence>
<evidence type="ECO:0000313" key="7">
    <source>
        <dbReference type="EMBL" id="EKE26837.1"/>
    </source>
</evidence>
<dbReference type="InterPro" id="IPR001328">
    <property type="entry name" value="Pept_tRNA_hydro"/>
</dbReference>
<dbReference type="GO" id="GO:0004045">
    <property type="term" value="F:peptidyl-tRNA hydrolase activity"/>
    <property type="evidence" value="ECO:0007669"/>
    <property type="project" value="UniProtKB-EC"/>
</dbReference>
<dbReference type="InterPro" id="IPR018171">
    <property type="entry name" value="Pept_tRNA_hydro_CS"/>
</dbReference>
<dbReference type="Gene3D" id="3.40.50.1470">
    <property type="entry name" value="Peptidyl-tRNA hydrolase"/>
    <property type="match status" value="1"/>
</dbReference>
<accession>K2FY60</accession>
<organism evidence="7">
    <name type="scientific">uncultured bacterium</name>
    <name type="common">gcode 4</name>
    <dbReference type="NCBI Taxonomy" id="1234023"/>
    <lineage>
        <taxon>Bacteria</taxon>
        <taxon>environmental samples</taxon>
    </lineage>
</organism>
<name>K2FY60_9BACT</name>
<dbReference type="AlphaFoldDB" id="K2FY60"/>
<dbReference type="Pfam" id="PF01195">
    <property type="entry name" value="Pept_tRNA_hydro"/>
    <property type="match status" value="1"/>
</dbReference>
<gene>
    <name evidence="7" type="ORF">ACD_4C00137G0003</name>
</gene>
<dbReference type="EMBL" id="AMFJ01000653">
    <property type="protein sequence ID" value="EKE26837.1"/>
    <property type="molecule type" value="Genomic_DNA"/>
</dbReference>
<comment type="caution">
    <text evidence="7">The sequence shown here is derived from an EMBL/GenBank/DDBJ whole genome shotgun (WGS) entry which is preliminary data.</text>
</comment>
<proteinExistence type="inferred from homology"/>
<dbReference type="InterPro" id="IPR036416">
    <property type="entry name" value="Pept_tRNA_hydro_sf"/>
</dbReference>
<evidence type="ECO:0000256" key="1">
    <source>
        <dbReference type="ARBA" id="ARBA00013260"/>
    </source>
</evidence>
<evidence type="ECO:0000256" key="3">
    <source>
        <dbReference type="ARBA" id="ARBA00022801"/>
    </source>
</evidence>
<dbReference type="EC" id="3.1.1.29" evidence="1"/>
<dbReference type="SUPFAM" id="SSF53178">
    <property type="entry name" value="Peptidyl-tRNA hydrolase-like"/>
    <property type="match status" value="1"/>
</dbReference>
<protein>
    <recommendedName>
        <fullName evidence="6">Peptidyl-tRNA hydrolase</fullName>
        <ecNumber evidence="1">3.1.1.29</ecNumber>
    </recommendedName>
</protein>
<evidence type="ECO:0000256" key="5">
    <source>
        <dbReference type="ARBA" id="ARBA00038063"/>
    </source>
</evidence>
<evidence type="ECO:0000256" key="6">
    <source>
        <dbReference type="ARBA" id="ARBA00050038"/>
    </source>
</evidence>
<dbReference type="NCBIfam" id="TIGR00447">
    <property type="entry name" value="pth"/>
    <property type="match status" value="1"/>
</dbReference>
<dbReference type="GO" id="GO:0000049">
    <property type="term" value="F:tRNA binding"/>
    <property type="evidence" value="ECO:0007669"/>
    <property type="project" value="UniProtKB-KW"/>
</dbReference>
<keyword evidence="4" id="KW-0694">RNA-binding</keyword>
<comment type="similarity">
    <text evidence="5">Belongs to the PTH family.</text>
</comment>
<keyword evidence="3 7" id="KW-0378">Hydrolase</keyword>